<dbReference type="Pfam" id="PF00191">
    <property type="entry name" value="Annexin"/>
    <property type="match status" value="4"/>
</dbReference>
<dbReference type="AlphaFoldDB" id="A0A124SBJ5"/>
<name>A0A124SBJ5_CYNCS</name>
<dbReference type="OMA" id="ADIRNMF"/>
<dbReference type="GO" id="GO:0005737">
    <property type="term" value="C:cytoplasm"/>
    <property type="evidence" value="ECO:0007669"/>
    <property type="project" value="TreeGrafter"/>
</dbReference>
<dbReference type="InterPro" id="IPR037104">
    <property type="entry name" value="Annexin_sf"/>
</dbReference>
<gene>
    <name evidence="7" type="ORF">Ccrd_007107</name>
</gene>
<dbReference type="Proteomes" id="UP000243975">
    <property type="component" value="Unassembled WGS sequence"/>
</dbReference>
<comment type="caution">
    <text evidence="7">The sequence shown here is derived from an EMBL/GenBank/DDBJ whole genome shotgun (WGS) entry which is preliminary data.</text>
</comment>
<dbReference type="InterPro" id="IPR001464">
    <property type="entry name" value="Annexin"/>
</dbReference>
<dbReference type="GO" id="GO:0009651">
    <property type="term" value="P:response to salt stress"/>
    <property type="evidence" value="ECO:0007669"/>
    <property type="project" value="TreeGrafter"/>
</dbReference>
<dbReference type="Gene3D" id="1.10.220.10">
    <property type="entry name" value="Annexin"/>
    <property type="match status" value="4"/>
</dbReference>
<accession>A0A124SBJ5</accession>
<dbReference type="GO" id="GO:0005886">
    <property type="term" value="C:plasma membrane"/>
    <property type="evidence" value="ECO:0007669"/>
    <property type="project" value="TreeGrafter"/>
</dbReference>
<keyword evidence="3 6" id="KW-0106">Calcium</keyword>
<dbReference type="FunFam" id="1.10.220.10:FF:000002">
    <property type="entry name" value="Annexin"/>
    <property type="match status" value="1"/>
</dbReference>
<dbReference type="SUPFAM" id="SSF47874">
    <property type="entry name" value="Annexin"/>
    <property type="match status" value="1"/>
</dbReference>
<dbReference type="PANTHER" id="PTHR10502:SF102">
    <property type="entry name" value="ANNEXIN B11"/>
    <property type="match status" value="1"/>
</dbReference>
<dbReference type="PANTHER" id="PTHR10502">
    <property type="entry name" value="ANNEXIN"/>
    <property type="match status" value="1"/>
</dbReference>
<dbReference type="InterPro" id="IPR018502">
    <property type="entry name" value="Annexin_repeat"/>
</dbReference>
<evidence type="ECO:0000256" key="6">
    <source>
        <dbReference type="RuleBase" id="RU003540"/>
    </source>
</evidence>
<evidence type="ECO:0000256" key="5">
    <source>
        <dbReference type="ARBA" id="ARBA00023302"/>
    </source>
</evidence>
<dbReference type="GO" id="GO:0009414">
    <property type="term" value="P:response to water deprivation"/>
    <property type="evidence" value="ECO:0007669"/>
    <property type="project" value="TreeGrafter"/>
</dbReference>
<dbReference type="GO" id="GO:0001786">
    <property type="term" value="F:phosphatidylserine binding"/>
    <property type="evidence" value="ECO:0007669"/>
    <property type="project" value="TreeGrafter"/>
</dbReference>
<dbReference type="GO" id="GO:0005544">
    <property type="term" value="F:calcium-dependent phospholipid binding"/>
    <property type="evidence" value="ECO:0007669"/>
    <property type="project" value="UniProtKB-KW"/>
</dbReference>
<evidence type="ECO:0000256" key="2">
    <source>
        <dbReference type="ARBA" id="ARBA00022737"/>
    </source>
</evidence>
<reference evidence="7 8" key="1">
    <citation type="journal article" date="2016" name="Sci. Rep.">
        <title>The genome sequence of the outbreeding globe artichoke constructed de novo incorporating a phase-aware low-pass sequencing strategy of F1 progeny.</title>
        <authorList>
            <person name="Scaglione D."/>
            <person name="Reyes-Chin-Wo S."/>
            <person name="Acquadro A."/>
            <person name="Froenicke L."/>
            <person name="Portis E."/>
            <person name="Beitel C."/>
            <person name="Tirone M."/>
            <person name="Mauro R."/>
            <person name="Lo Monaco A."/>
            <person name="Mauromicale G."/>
            <person name="Faccioli P."/>
            <person name="Cattivelli L."/>
            <person name="Rieseberg L."/>
            <person name="Michelmore R."/>
            <person name="Lanteri S."/>
        </authorList>
    </citation>
    <scope>NUCLEOTIDE SEQUENCE [LARGE SCALE GENOMIC DNA]</scope>
    <source>
        <strain evidence="7">2C</strain>
    </source>
</reference>
<dbReference type="PROSITE" id="PS00223">
    <property type="entry name" value="ANNEXIN_1"/>
    <property type="match status" value="1"/>
</dbReference>
<dbReference type="PROSITE" id="PS51897">
    <property type="entry name" value="ANNEXIN_2"/>
    <property type="match status" value="4"/>
</dbReference>
<dbReference type="GO" id="GO:0005509">
    <property type="term" value="F:calcium ion binding"/>
    <property type="evidence" value="ECO:0007669"/>
    <property type="project" value="InterPro"/>
</dbReference>
<evidence type="ECO:0000313" key="7">
    <source>
        <dbReference type="EMBL" id="KVH90837.1"/>
    </source>
</evidence>
<keyword evidence="4 6" id="KW-0041">Annexin</keyword>
<protein>
    <recommendedName>
        <fullName evidence="6">Annexin</fullName>
    </recommendedName>
</protein>
<evidence type="ECO:0000256" key="1">
    <source>
        <dbReference type="ARBA" id="ARBA00007831"/>
    </source>
</evidence>
<keyword evidence="8" id="KW-1185">Reference proteome</keyword>
<dbReference type="EMBL" id="LEKV01005088">
    <property type="protein sequence ID" value="KVH90837.1"/>
    <property type="molecule type" value="Genomic_DNA"/>
</dbReference>
<keyword evidence="5 6" id="KW-0111">Calcium/phospholipid-binding</keyword>
<dbReference type="InterPro" id="IPR018252">
    <property type="entry name" value="Annexin_repeat_CS"/>
</dbReference>
<proteinExistence type="inferred from homology"/>
<dbReference type="STRING" id="59895.A0A124SBJ5"/>
<sequence length="302" mass="34241">MDIKFSILDFKSGFGSDTATVISVLAHRDATQRELIKQEYLTMYSEDILTRLTNELSGNLETAVLLWMDDPAGRDAKILSQALTQEVVNLETATEVICSRTSSQLQAIEQIYRAKYGTYLEHDIELQASGDHKKILLAYVRIQRYEGMEFDRELAAKDAKALFKAGEKKLGTDEKVFVRIFSERSRAHLHAVNSYYHEMYGSLEKAIKGEASGLFERALLAILRCAENPATYFAKVLRKSMNGLGTDDSTLIRVIVTRTEIDMQYIEAEYHRKYKKTLNDAVNAETSGNYRTFLLSLLGPNH</sequence>
<dbReference type="GO" id="GO:0009409">
    <property type="term" value="P:response to cold"/>
    <property type="evidence" value="ECO:0007669"/>
    <property type="project" value="TreeGrafter"/>
</dbReference>
<comment type="domain">
    <text evidence="6">A pair of annexin repeats may form one binding site for calcium and phospholipid.</text>
</comment>
<evidence type="ECO:0000256" key="4">
    <source>
        <dbReference type="ARBA" id="ARBA00023216"/>
    </source>
</evidence>
<comment type="similarity">
    <text evidence="1 6">Belongs to the annexin family.</text>
</comment>
<evidence type="ECO:0000256" key="3">
    <source>
        <dbReference type="ARBA" id="ARBA00022837"/>
    </source>
</evidence>
<dbReference type="PRINTS" id="PR00196">
    <property type="entry name" value="ANNEXIN"/>
</dbReference>
<dbReference type="Gramene" id="KVH90837">
    <property type="protein sequence ID" value="KVH90837"/>
    <property type="gene ID" value="Ccrd_007107"/>
</dbReference>
<evidence type="ECO:0000313" key="8">
    <source>
        <dbReference type="Proteomes" id="UP000243975"/>
    </source>
</evidence>
<dbReference type="FunFam" id="1.10.220.10:FF:000001">
    <property type="entry name" value="Annexin"/>
    <property type="match status" value="1"/>
</dbReference>
<keyword evidence="2 6" id="KW-0677">Repeat</keyword>
<dbReference type="GO" id="GO:0009408">
    <property type="term" value="P:response to heat"/>
    <property type="evidence" value="ECO:0007669"/>
    <property type="project" value="TreeGrafter"/>
</dbReference>
<dbReference type="FunFam" id="1.10.220.10:FF:000015">
    <property type="entry name" value="Annexin"/>
    <property type="match status" value="1"/>
</dbReference>
<dbReference type="SMART" id="SM00335">
    <property type="entry name" value="ANX"/>
    <property type="match status" value="4"/>
</dbReference>
<organism evidence="7 8">
    <name type="scientific">Cynara cardunculus var. scolymus</name>
    <name type="common">Globe artichoke</name>
    <name type="synonym">Cynara scolymus</name>
    <dbReference type="NCBI Taxonomy" id="59895"/>
    <lineage>
        <taxon>Eukaryota</taxon>
        <taxon>Viridiplantae</taxon>
        <taxon>Streptophyta</taxon>
        <taxon>Embryophyta</taxon>
        <taxon>Tracheophyta</taxon>
        <taxon>Spermatophyta</taxon>
        <taxon>Magnoliopsida</taxon>
        <taxon>eudicotyledons</taxon>
        <taxon>Gunneridae</taxon>
        <taxon>Pentapetalae</taxon>
        <taxon>asterids</taxon>
        <taxon>campanulids</taxon>
        <taxon>Asterales</taxon>
        <taxon>Asteraceae</taxon>
        <taxon>Carduoideae</taxon>
        <taxon>Cardueae</taxon>
        <taxon>Carduinae</taxon>
        <taxon>Cynara</taxon>
    </lineage>
</organism>